<proteinExistence type="predicted"/>
<reference evidence="2 3" key="1">
    <citation type="submission" date="2018-01" db="EMBL/GenBank/DDBJ databases">
        <authorList>
            <person name="Gaut B.S."/>
            <person name="Morton B.R."/>
            <person name="Clegg M.T."/>
            <person name="Duvall M.R."/>
        </authorList>
    </citation>
    <scope>NUCLEOTIDE SEQUENCE [LARGE SCALE GENOMIC DNA]</scope>
    <source>
        <strain evidence="2">GP69</strain>
    </source>
</reference>
<evidence type="ECO:0000256" key="1">
    <source>
        <dbReference type="SAM" id="Phobius"/>
    </source>
</evidence>
<keyword evidence="3" id="KW-1185">Reference proteome</keyword>
<accession>A0A2K4ZIU8</accession>
<gene>
    <name evidence="2" type="ORF">AMURIS_03134</name>
</gene>
<keyword evidence="1" id="KW-1133">Transmembrane helix</keyword>
<dbReference type="Proteomes" id="UP000236311">
    <property type="component" value="Unassembled WGS sequence"/>
</dbReference>
<name>A0A2K4ZIU8_9FIRM</name>
<feature type="transmembrane region" description="Helical" evidence="1">
    <location>
        <begin position="61"/>
        <end position="85"/>
    </location>
</feature>
<dbReference type="Pfam" id="PF16316">
    <property type="entry name" value="DUF4956"/>
    <property type="match status" value="1"/>
</dbReference>
<dbReference type="OrthoDB" id="9803265at2"/>
<dbReference type="AlphaFoldDB" id="A0A2K4ZIU8"/>
<evidence type="ECO:0000313" key="2">
    <source>
        <dbReference type="EMBL" id="SOY30407.1"/>
    </source>
</evidence>
<organism evidence="2 3">
    <name type="scientific">Acetatifactor muris</name>
    <dbReference type="NCBI Taxonomy" id="879566"/>
    <lineage>
        <taxon>Bacteria</taxon>
        <taxon>Bacillati</taxon>
        <taxon>Bacillota</taxon>
        <taxon>Clostridia</taxon>
        <taxon>Lachnospirales</taxon>
        <taxon>Lachnospiraceae</taxon>
        <taxon>Acetatifactor</taxon>
    </lineage>
</organism>
<sequence>MSIQDVIKKSFLKGFQNTNLLIRDVAILMVMAAVLGIYIYFIYRIVTTNTFYSKSFNTSLILMSVITAAIIIAIQSSVIVSLGMVGALSIVRFRTAVKEPLDLIFMFWSISIGIICGAGMVGLAFVLSLMATILVLVFYRLPEIRKSMILVINAESNACADKIYDTVRAHDKNYNVKSRNLTKESADFLMEIKSKNCESLLNDLNSIEGVISVSMVTHKGDAAC</sequence>
<dbReference type="InterPro" id="IPR032531">
    <property type="entry name" value="DUF4956"/>
</dbReference>
<dbReference type="EMBL" id="OFSM01000016">
    <property type="protein sequence ID" value="SOY30407.1"/>
    <property type="molecule type" value="Genomic_DNA"/>
</dbReference>
<feature type="transmembrane region" description="Helical" evidence="1">
    <location>
        <begin position="20"/>
        <end position="41"/>
    </location>
</feature>
<feature type="transmembrane region" description="Helical" evidence="1">
    <location>
        <begin position="105"/>
        <end position="138"/>
    </location>
</feature>
<evidence type="ECO:0000313" key="3">
    <source>
        <dbReference type="Proteomes" id="UP000236311"/>
    </source>
</evidence>
<keyword evidence="1" id="KW-0472">Membrane</keyword>
<protein>
    <recommendedName>
        <fullName evidence="4">DUF4956 domain-containing protein</fullName>
    </recommendedName>
</protein>
<evidence type="ECO:0008006" key="4">
    <source>
        <dbReference type="Google" id="ProtNLM"/>
    </source>
</evidence>
<keyword evidence="1" id="KW-0812">Transmembrane</keyword>
<dbReference type="RefSeq" id="WP_103240446.1">
    <property type="nucleotide sequence ID" value="NZ_JANJZD010000001.1"/>
</dbReference>